<dbReference type="GO" id="GO:0005576">
    <property type="term" value="C:extracellular region"/>
    <property type="evidence" value="ECO:0007669"/>
    <property type="project" value="UniProtKB-SubCell"/>
</dbReference>
<keyword evidence="2" id="KW-0964">Secreted</keyword>
<comment type="subcellular location">
    <subcellularLocation>
        <location evidence="1">Secreted</location>
    </subcellularLocation>
</comment>
<dbReference type="InterPro" id="IPR014781">
    <property type="entry name" value="Anthrax_toxin_lethal/edema_N/C"/>
</dbReference>
<proteinExistence type="predicted"/>
<reference evidence="3 4" key="1">
    <citation type="journal article" date="2019" name="Environ. Microbiol.">
        <title>An active ?-lactamase is a part of an orchestrated cell wall stress resistance network of Bacillus subtilis and related rhizosphere species.</title>
        <authorList>
            <person name="Bucher T."/>
            <person name="Keren-Paz A."/>
            <person name="Hausser J."/>
            <person name="Olender T."/>
            <person name="Cytryn E."/>
            <person name="Kolodkin-Gal I."/>
        </authorList>
    </citation>
    <scope>NUCLEOTIDE SEQUENCE [LARGE SCALE GENOMIC DNA]</scope>
    <source>
        <strain evidence="3 4">I32</strain>
    </source>
</reference>
<evidence type="ECO:0000256" key="1">
    <source>
        <dbReference type="ARBA" id="ARBA00004613"/>
    </source>
</evidence>
<dbReference type="SUPFAM" id="SSF56399">
    <property type="entry name" value="ADP-ribosylation"/>
    <property type="match status" value="1"/>
</dbReference>
<accession>A0A9X9ACR5</accession>
<dbReference type="Gene3D" id="3.40.390.10">
    <property type="entry name" value="Collagenase (Catalytic Domain)"/>
    <property type="match status" value="1"/>
</dbReference>
<dbReference type="InterPro" id="IPR024079">
    <property type="entry name" value="MetalloPept_cat_dom_sf"/>
</dbReference>
<dbReference type="AlphaFoldDB" id="A0A9X9ACR5"/>
<sequence>MKRYKKIIFILSLFILSNVLQNIQICAETINSTVIQELSRTKQKLKKVAPKKVYDFEGKKEDAEKWGQEQYLDWQHNKLNKDELKLIKKYSNDFRLSKQIDILLEKTRGKITDIDYYFGEINLLDKALQKEKTNHKLYVYQRVDEEHFGYDKNFLKSGMEINHNNFEIFKEGLVDNHAILNMHGYMETSLHGETSNLSQAPPIYIRIEVPEGVSSGYIGGVQENKGENNFLLERGQAIQILDASIINQKGREFIKLEAKLIPKEKLKQVIEQYNEELNNELALNKEYPDLIHMDLTGRWITDYYIQTKDVVQSIKNINHNLLLTLQKFAADIPDGTPHLIIADYKPTEHEAFEHMKGNPEDDNALGLHKTDGGHNTIVSLLNNIIQEQDEHLTTLHELGHAVDDLIFKQISKGDVFNMIYQKEKDFFPNDGGAGSHAKSDVEEFFAECFGYYYLNNDSREKLKNGAPTTYNFFEKGLQI</sequence>
<dbReference type="SUPFAM" id="SSF55486">
    <property type="entry name" value="Metalloproteases ('zincins'), catalytic domain"/>
    <property type="match status" value="1"/>
</dbReference>
<comment type="caution">
    <text evidence="3">The sequence shown here is derived from an EMBL/GenBank/DDBJ whole genome shotgun (WGS) entry which is preliminary data.</text>
</comment>
<organism evidence="3 4">
    <name type="scientific">Bacillus cereus</name>
    <dbReference type="NCBI Taxonomy" id="1396"/>
    <lineage>
        <taxon>Bacteria</taxon>
        <taxon>Bacillati</taxon>
        <taxon>Bacillota</taxon>
        <taxon>Bacilli</taxon>
        <taxon>Bacillales</taxon>
        <taxon>Bacillaceae</taxon>
        <taxon>Bacillus</taxon>
        <taxon>Bacillus cereus group</taxon>
    </lineage>
</organism>
<evidence type="ECO:0000313" key="4">
    <source>
        <dbReference type="Proteomes" id="UP000308444"/>
    </source>
</evidence>
<name>A0A9X9ACR5_BACCE</name>
<dbReference type="GO" id="GO:0008237">
    <property type="term" value="F:metallopeptidase activity"/>
    <property type="evidence" value="ECO:0007669"/>
    <property type="project" value="InterPro"/>
</dbReference>
<dbReference type="InterPro" id="IPR047568">
    <property type="entry name" value="ATLF-like_dom"/>
</dbReference>
<dbReference type="EMBL" id="SZOH01000431">
    <property type="protein sequence ID" value="TKJ05829.1"/>
    <property type="molecule type" value="Genomic_DNA"/>
</dbReference>
<dbReference type="InterPro" id="IPR003540">
    <property type="entry name" value="ADP-ribosyltransferase"/>
</dbReference>
<dbReference type="PROSITE" id="PS51996">
    <property type="entry name" value="TR_MART"/>
    <property type="match status" value="1"/>
</dbReference>
<dbReference type="Gene3D" id="3.90.176.10">
    <property type="entry name" value="Toxin ADP-ribosyltransferase, Chain A, domain 1"/>
    <property type="match status" value="1"/>
</dbReference>
<evidence type="ECO:0000313" key="3">
    <source>
        <dbReference type="EMBL" id="TKJ05829.1"/>
    </source>
</evidence>
<dbReference type="Pfam" id="PF07737">
    <property type="entry name" value="ATLF"/>
    <property type="match status" value="1"/>
</dbReference>
<dbReference type="Proteomes" id="UP000308444">
    <property type="component" value="Unassembled WGS sequence"/>
</dbReference>
<dbReference type="Pfam" id="PF03496">
    <property type="entry name" value="ADPrib_exo_Tox"/>
    <property type="match status" value="1"/>
</dbReference>
<protein>
    <submittedName>
        <fullName evidence="3">Uncharacterized protein</fullName>
    </submittedName>
</protein>
<gene>
    <name evidence="3" type="ORF">FC695_07825</name>
</gene>
<dbReference type="PROSITE" id="PS51995">
    <property type="entry name" value="ATLF"/>
    <property type="match status" value="1"/>
</dbReference>
<dbReference type="RefSeq" id="WP_137049877.1">
    <property type="nucleotide sequence ID" value="NZ_SZOE01000120.1"/>
</dbReference>
<evidence type="ECO:0000256" key="2">
    <source>
        <dbReference type="ARBA" id="ARBA00022525"/>
    </source>
</evidence>